<evidence type="ECO:0000259" key="2">
    <source>
        <dbReference type="Pfam" id="PF03061"/>
    </source>
</evidence>
<dbReference type="Gene3D" id="3.10.129.10">
    <property type="entry name" value="Hotdog Thioesterase"/>
    <property type="match status" value="1"/>
</dbReference>
<organism evidence="3 4">
    <name type="scientific">Trichocladium antarcticum</name>
    <dbReference type="NCBI Taxonomy" id="1450529"/>
    <lineage>
        <taxon>Eukaryota</taxon>
        <taxon>Fungi</taxon>
        <taxon>Dikarya</taxon>
        <taxon>Ascomycota</taxon>
        <taxon>Pezizomycotina</taxon>
        <taxon>Sordariomycetes</taxon>
        <taxon>Sordariomycetidae</taxon>
        <taxon>Sordariales</taxon>
        <taxon>Chaetomiaceae</taxon>
        <taxon>Trichocladium</taxon>
    </lineage>
</organism>
<protein>
    <recommendedName>
        <fullName evidence="2">Thioesterase domain-containing protein</fullName>
    </recommendedName>
</protein>
<dbReference type="Pfam" id="PF03061">
    <property type="entry name" value="4HBT"/>
    <property type="match status" value="1"/>
</dbReference>
<dbReference type="EMBL" id="MU853409">
    <property type="protein sequence ID" value="KAK4134277.1"/>
    <property type="molecule type" value="Genomic_DNA"/>
</dbReference>
<feature type="domain" description="Thioesterase" evidence="2">
    <location>
        <begin position="129"/>
        <end position="200"/>
    </location>
</feature>
<name>A0AAN6UJR0_9PEZI</name>
<dbReference type="InterPro" id="IPR029069">
    <property type="entry name" value="HotDog_dom_sf"/>
</dbReference>
<evidence type="ECO:0000256" key="1">
    <source>
        <dbReference type="SAM" id="MobiDB-lite"/>
    </source>
</evidence>
<gene>
    <name evidence="3" type="ORF">BT67DRAFT_380386</name>
</gene>
<proteinExistence type="predicted"/>
<dbReference type="InterPro" id="IPR052061">
    <property type="entry name" value="PTE-AB_protein"/>
</dbReference>
<dbReference type="InterPro" id="IPR006683">
    <property type="entry name" value="Thioestr_dom"/>
</dbReference>
<reference evidence="3" key="1">
    <citation type="journal article" date="2023" name="Mol. Phylogenet. Evol.">
        <title>Genome-scale phylogeny and comparative genomics of the fungal order Sordariales.</title>
        <authorList>
            <person name="Hensen N."/>
            <person name="Bonometti L."/>
            <person name="Westerberg I."/>
            <person name="Brannstrom I.O."/>
            <person name="Guillou S."/>
            <person name="Cros-Aarteil S."/>
            <person name="Calhoun S."/>
            <person name="Haridas S."/>
            <person name="Kuo A."/>
            <person name="Mondo S."/>
            <person name="Pangilinan J."/>
            <person name="Riley R."/>
            <person name="LaButti K."/>
            <person name="Andreopoulos B."/>
            <person name="Lipzen A."/>
            <person name="Chen C."/>
            <person name="Yan M."/>
            <person name="Daum C."/>
            <person name="Ng V."/>
            <person name="Clum A."/>
            <person name="Steindorff A."/>
            <person name="Ohm R.A."/>
            <person name="Martin F."/>
            <person name="Silar P."/>
            <person name="Natvig D.O."/>
            <person name="Lalanne C."/>
            <person name="Gautier V."/>
            <person name="Ament-Velasquez S.L."/>
            <person name="Kruys A."/>
            <person name="Hutchinson M.I."/>
            <person name="Powell A.J."/>
            <person name="Barry K."/>
            <person name="Miller A.N."/>
            <person name="Grigoriev I.V."/>
            <person name="Debuchy R."/>
            <person name="Gladieux P."/>
            <person name="Hiltunen Thoren M."/>
            <person name="Johannesson H."/>
        </authorList>
    </citation>
    <scope>NUCLEOTIDE SEQUENCE</scope>
    <source>
        <strain evidence="3">CBS 123565</strain>
    </source>
</reference>
<feature type="region of interest" description="Disordered" evidence="1">
    <location>
        <begin position="72"/>
        <end position="103"/>
    </location>
</feature>
<dbReference type="PANTHER" id="PTHR47260">
    <property type="entry name" value="UPF0644 PROTEIN PB2B4.06"/>
    <property type="match status" value="1"/>
</dbReference>
<dbReference type="PANTHER" id="PTHR47260:SF3">
    <property type="entry name" value="THIOESTERASE FAMILY PROTEIN (AFU_ORTHOLOGUE AFUA_7G03960)"/>
    <property type="match status" value="1"/>
</dbReference>
<keyword evidence="4" id="KW-1185">Reference proteome</keyword>
<accession>A0AAN6UJR0</accession>
<dbReference type="SUPFAM" id="SSF54637">
    <property type="entry name" value="Thioesterase/thiol ester dehydrase-isomerase"/>
    <property type="match status" value="1"/>
</dbReference>
<reference evidence="3" key="2">
    <citation type="submission" date="2023-05" db="EMBL/GenBank/DDBJ databases">
        <authorList>
            <consortium name="Lawrence Berkeley National Laboratory"/>
            <person name="Steindorff A."/>
            <person name="Hensen N."/>
            <person name="Bonometti L."/>
            <person name="Westerberg I."/>
            <person name="Brannstrom I.O."/>
            <person name="Guillou S."/>
            <person name="Cros-Aarteil S."/>
            <person name="Calhoun S."/>
            <person name="Haridas S."/>
            <person name="Kuo A."/>
            <person name="Mondo S."/>
            <person name="Pangilinan J."/>
            <person name="Riley R."/>
            <person name="Labutti K."/>
            <person name="Andreopoulos B."/>
            <person name="Lipzen A."/>
            <person name="Chen C."/>
            <person name="Yanf M."/>
            <person name="Daum C."/>
            <person name="Ng V."/>
            <person name="Clum A."/>
            <person name="Ohm R."/>
            <person name="Martin F."/>
            <person name="Silar P."/>
            <person name="Natvig D."/>
            <person name="Lalanne C."/>
            <person name="Gautier V."/>
            <person name="Ament-Velasquez S.L."/>
            <person name="Kruys A."/>
            <person name="Hutchinson M.I."/>
            <person name="Powell A.J."/>
            <person name="Barry K."/>
            <person name="Miller A.N."/>
            <person name="Grigoriev I.V."/>
            <person name="Debuchy R."/>
            <person name="Gladieux P."/>
            <person name="Thoren M.H."/>
            <person name="Johannesson H."/>
        </authorList>
    </citation>
    <scope>NUCLEOTIDE SEQUENCE</scope>
    <source>
        <strain evidence="3">CBS 123565</strain>
    </source>
</reference>
<dbReference type="Proteomes" id="UP001304895">
    <property type="component" value="Unassembled WGS sequence"/>
</dbReference>
<dbReference type="CDD" id="cd03443">
    <property type="entry name" value="PaaI_thioesterase"/>
    <property type="match status" value="1"/>
</dbReference>
<sequence length="216" mass="23024">MAPSHGHGQFVKDPLAHFRAIPWAARLLNDPSAFNIIVSARSPLPSGDQRFVRSVMNGADAVRACVTFFQKVSPPSPSSAKQGPAAGPVSKSATLLAGGGPMDGETPERPFLLLNALLDLGDGLCGHRGMLHGGAVAVMLDETLCAAADSQSNFAFTATMTTRFLKPIGLPNVVLVRSRVVKRDGRKIFVRGTIEDGDGEYWPWPVWYGGEELTEA</sequence>
<dbReference type="AlphaFoldDB" id="A0AAN6UJR0"/>
<evidence type="ECO:0000313" key="4">
    <source>
        <dbReference type="Proteomes" id="UP001304895"/>
    </source>
</evidence>
<evidence type="ECO:0000313" key="3">
    <source>
        <dbReference type="EMBL" id="KAK4134277.1"/>
    </source>
</evidence>
<comment type="caution">
    <text evidence="3">The sequence shown here is derived from an EMBL/GenBank/DDBJ whole genome shotgun (WGS) entry which is preliminary data.</text>
</comment>